<protein>
    <submittedName>
        <fullName evidence="2">Uncharacterized protein</fullName>
    </submittedName>
</protein>
<dbReference type="Proteomes" id="UP000279275">
    <property type="component" value="Unassembled WGS sequence"/>
</dbReference>
<evidence type="ECO:0000313" key="3">
    <source>
        <dbReference type="Proteomes" id="UP000279275"/>
    </source>
</evidence>
<gene>
    <name evidence="2" type="ORF">EBN03_29725</name>
</gene>
<dbReference type="EMBL" id="RFFH01000020">
    <property type="protein sequence ID" value="RMI28590.1"/>
    <property type="molecule type" value="Genomic_DNA"/>
</dbReference>
<keyword evidence="1" id="KW-1133">Transmembrane helix</keyword>
<proteinExistence type="predicted"/>
<dbReference type="RefSeq" id="WP_122191462.1">
    <property type="nucleotide sequence ID" value="NZ_RFFH01000020.1"/>
</dbReference>
<sequence length="90" mass="8357">MDWLLGLIGGLVGGNLAGLGKNALSLGVGGNSVAGAVGGGLTGALIEALSSGGLDFGQVIAQVGGGGAVGAVLTTLVGMLTKGRATAQPR</sequence>
<evidence type="ECO:0000313" key="2">
    <source>
        <dbReference type="EMBL" id="RMI28590.1"/>
    </source>
</evidence>
<dbReference type="AlphaFoldDB" id="A0A3M2KVW5"/>
<accession>A0A3M2KVW5</accession>
<evidence type="ECO:0000256" key="1">
    <source>
        <dbReference type="SAM" id="Phobius"/>
    </source>
</evidence>
<keyword evidence="3" id="KW-1185">Reference proteome</keyword>
<keyword evidence="1" id="KW-0472">Membrane</keyword>
<keyword evidence="1" id="KW-0812">Transmembrane</keyword>
<organism evidence="2 3">
    <name type="scientific">Nocardia stercoris</name>
    <dbReference type="NCBI Taxonomy" id="2483361"/>
    <lineage>
        <taxon>Bacteria</taxon>
        <taxon>Bacillati</taxon>
        <taxon>Actinomycetota</taxon>
        <taxon>Actinomycetes</taxon>
        <taxon>Mycobacteriales</taxon>
        <taxon>Nocardiaceae</taxon>
        <taxon>Nocardia</taxon>
    </lineage>
</organism>
<reference evidence="2 3" key="1">
    <citation type="submission" date="2018-10" db="EMBL/GenBank/DDBJ databases">
        <title>Isolation from cow dung.</title>
        <authorList>
            <person name="Ling L."/>
        </authorList>
    </citation>
    <scope>NUCLEOTIDE SEQUENCE [LARGE SCALE GENOMIC DNA]</scope>
    <source>
        <strain evidence="2 3">NEAU-LL90</strain>
    </source>
</reference>
<name>A0A3M2KVW5_9NOCA</name>
<feature type="transmembrane region" description="Helical" evidence="1">
    <location>
        <begin position="59"/>
        <end position="80"/>
    </location>
</feature>
<comment type="caution">
    <text evidence="2">The sequence shown here is derived from an EMBL/GenBank/DDBJ whole genome shotgun (WGS) entry which is preliminary data.</text>
</comment>